<dbReference type="Pfam" id="PF07859">
    <property type="entry name" value="Abhydrolase_3"/>
    <property type="match status" value="1"/>
</dbReference>
<dbReference type="STRING" id="1317122.ATO12_02400"/>
<organism evidence="3 4">
    <name type="scientific">Aquimarina atlantica</name>
    <dbReference type="NCBI Taxonomy" id="1317122"/>
    <lineage>
        <taxon>Bacteria</taxon>
        <taxon>Pseudomonadati</taxon>
        <taxon>Bacteroidota</taxon>
        <taxon>Flavobacteriia</taxon>
        <taxon>Flavobacteriales</taxon>
        <taxon>Flavobacteriaceae</taxon>
        <taxon>Aquimarina</taxon>
    </lineage>
</organism>
<dbReference type="InterPro" id="IPR013094">
    <property type="entry name" value="AB_hydrolase_3"/>
</dbReference>
<dbReference type="RefSeq" id="WP_034238293.1">
    <property type="nucleotide sequence ID" value="NZ_AQRA01000001.1"/>
</dbReference>
<proteinExistence type="predicted"/>
<dbReference type="SUPFAM" id="SSF53474">
    <property type="entry name" value="alpha/beta-Hydrolases"/>
    <property type="match status" value="1"/>
</dbReference>
<sequence length="300" mass="33466">MSSIGYLLVKLVLKLKGEKKSWSQDPIDYHKKRKQDIHTPNTKLLLGNAFKTKKICNSIVTSIIPKNTNTDFLLLYCHGGAFVYGPTRENWIAIAKIAKQARSYAWMVDYPKAPENTIKTITESVYQVYLEAIKTYNPSKIILIGDSVGGNLIMTLTQRLLKEGHKLPNRVIAITPMVDASLTNPKIEKIDLTDPILSIKGVKSAKKMCAGQLSLKDQLISPVYGDFNNFPPMYLFTATNDICTPDQELLIDKVKESNGVIEVITGKGMPHIWPILPILSEAKTAIKKIISIINLAIDDE</sequence>
<dbReference type="Proteomes" id="UP000023541">
    <property type="component" value="Unassembled WGS sequence"/>
</dbReference>
<protein>
    <submittedName>
        <fullName evidence="3">Esterase</fullName>
    </submittedName>
</protein>
<dbReference type="PANTHER" id="PTHR48081:SF8">
    <property type="entry name" value="ALPHA_BETA HYDROLASE FOLD-3 DOMAIN-CONTAINING PROTEIN-RELATED"/>
    <property type="match status" value="1"/>
</dbReference>
<dbReference type="AlphaFoldDB" id="A0A023C083"/>
<evidence type="ECO:0000313" key="3">
    <source>
        <dbReference type="EMBL" id="EZH75660.1"/>
    </source>
</evidence>
<dbReference type="InterPro" id="IPR050300">
    <property type="entry name" value="GDXG_lipolytic_enzyme"/>
</dbReference>
<reference evidence="3 4" key="1">
    <citation type="submission" date="2014-04" db="EMBL/GenBank/DDBJ databases">
        <title>Aquimarina sp. 22II-S11-z7 Genome Sequencing.</title>
        <authorList>
            <person name="Lai Q."/>
        </authorList>
    </citation>
    <scope>NUCLEOTIDE SEQUENCE [LARGE SCALE GENOMIC DNA]</scope>
    <source>
        <strain evidence="3 4">22II-S11-z7</strain>
    </source>
</reference>
<gene>
    <name evidence="3" type="ORF">ATO12_02400</name>
</gene>
<evidence type="ECO:0000313" key="4">
    <source>
        <dbReference type="Proteomes" id="UP000023541"/>
    </source>
</evidence>
<feature type="domain" description="Alpha/beta hydrolase fold-3" evidence="2">
    <location>
        <begin position="74"/>
        <end position="273"/>
    </location>
</feature>
<dbReference type="EMBL" id="AQRA01000001">
    <property type="protein sequence ID" value="EZH75660.1"/>
    <property type="molecule type" value="Genomic_DNA"/>
</dbReference>
<dbReference type="OrthoDB" id="9815425at2"/>
<keyword evidence="4" id="KW-1185">Reference proteome</keyword>
<comment type="caution">
    <text evidence="3">The sequence shown here is derived from an EMBL/GenBank/DDBJ whole genome shotgun (WGS) entry which is preliminary data.</text>
</comment>
<evidence type="ECO:0000256" key="1">
    <source>
        <dbReference type="ARBA" id="ARBA00022801"/>
    </source>
</evidence>
<evidence type="ECO:0000259" key="2">
    <source>
        <dbReference type="Pfam" id="PF07859"/>
    </source>
</evidence>
<dbReference type="eggNOG" id="COG0657">
    <property type="taxonomic scope" value="Bacteria"/>
</dbReference>
<dbReference type="PANTHER" id="PTHR48081">
    <property type="entry name" value="AB HYDROLASE SUPERFAMILY PROTEIN C4A8.06C"/>
    <property type="match status" value="1"/>
</dbReference>
<keyword evidence="1" id="KW-0378">Hydrolase</keyword>
<dbReference type="Gene3D" id="3.40.50.1820">
    <property type="entry name" value="alpha/beta hydrolase"/>
    <property type="match status" value="1"/>
</dbReference>
<name>A0A023C083_9FLAO</name>
<dbReference type="InterPro" id="IPR029058">
    <property type="entry name" value="AB_hydrolase_fold"/>
</dbReference>
<accession>A0A023C083</accession>
<dbReference type="GO" id="GO:0016787">
    <property type="term" value="F:hydrolase activity"/>
    <property type="evidence" value="ECO:0007669"/>
    <property type="project" value="UniProtKB-KW"/>
</dbReference>